<name>A0A5B7WU71_9MICC</name>
<dbReference type="KEGG" id="gcr:GcLGCM259_1713"/>
<protein>
    <submittedName>
        <fullName evidence="2">Uncharacterized protein</fullName>
    </submittedName>
</protein>
<gene>
    <name evidence="2" type="ORF">GcLGCM259_1713</name>
</gene>
<evidence type="ECO:0000313" key="3">
    <source>
        <dbReference type="Proteomes" id="UP000307000"/>
    </source>
</evidence>
<evidence type="ECO:0000256" key="1">
    <source>
        <dbReference type="SAM" id="Phobius"/>
    </source>
</evidence>
<accession>A0A5B7WU71</accession>
<keyword evidence="1" id="KW-1133">Transmembrane helix</keyword>
<dbReference type="EMBL" id="CP034412">
    <property type="protein sequence ID" value="QCY47437.1"/>
    <property type="molecule type" value="Genomic_DNA"/>
</dbReference>
<feature type="transmembrane region" description="Helical" evidence="1">
    <location>
        <begin position="48"/>
        <end position="72"/>
    </location>
</feature>
<proteinExistence type="predicted"/>
<dbReference type="AlphaFoldDB" id="A0A5B7WU71"/>
<keyword evidence="1" id="KW-0472">Membrane</keyword>
<dbReference type="RefSeq" id="WP_138926383.1">
    <property type="nucleotide sequence ID" value="NZ_CP034412.1"/>
</dbReference>
<keyword evidence="3" id="KW-1185">Reference proteome</keyword>
<organism evidence="2 3">
    <name type="scientific">Glutamicibacter creatinolyticus</name>
    <dbReference type="NCBI Taxonomy" id="162496"/>
    <lineage>
        <taxon>Bacteria</taxon>
        <taxon>Bacillati</taxon>
        <taxon>Actinomycetota</taxon>
        <taxon>Actinomycetes</taxon>
        <taxon>Micrococcales</taxon>
        <taxon>Micrococcaceae</taxon>
        <taxon>Glutamicibacter</taxon>
    </lineage>
</organism>
<reference evidence="2 3" key="1">
    <citation type="submission" date="2018-12" db="EMBL/GenBank/DDBJ databases">
        <title>Complete Genome Sequence of Glutamicibacter creatinolyticus strain LGCM259,isolated from an abscess of a 12-year-old mare in Italy.</title>
        <authorList>
            <person name="Santos R.G."/>
            <person name="Silva A.L."/>
            <person name="Seyffert N."/>
            <person name="Castro T.L.P."/>
            <person name="Attili A.R."/>
            <person name="Rifici C."/>
            <person name="Mazzullo G."/>
            <person name="Brenig B."/>
            <person name="Venanzi F."/>
            <person name="Azevedo V."/>
        </authorList>
    </citation>
    <scope>NUCLEOTIDE SEQUENCE [LARGE SCALE GENOMIC DNA]</scope>
    <source>
        <strain evidence="2 3">LGCM 259</strain>
    </source>
</reference>
<evidence type="ECO:0000313" key="2">
    <source>
        <dbReference type="EMBL" id="QCY47437.1"/>
    </source>
</evidence>
<dbReference type="Proteomes" id="UP000307000">
    <property type="component" value="Chromosome"/>
</dbReference>
<sequence length="79" mass="8488">MTIDWAAFLIVAVTTWVAAILIVSAYSFGVRLLAVARDDDRHEDLNRFGAFACFAFCGIVVLFGIILIVPALSASILGV</sequence>
<keyword evidence="1" id="KW-0812">Transmembrane</keyword>
<feature type="transmembrane region" description="Helical" evidence="1">
    <location>
        <begin position="6"/>
        <end position="28"/>
    </location>
</feature>